<feature type="compositionally biased region" description="Basic residues" evidence="1">
    <location>
        <begin position="48"/>
        <end position="62"/>
    </location>
</feature>
<evidence type="ECO:0000313" key="3">
    <source>
        <dbReference type="Proteomes" id="UP001153365"/>
    </source>
</evidence>
<comment type="caution">
    <text evidence="2">The sequence shown here is derived from an EMBL/GenBank/DDBJ whole genome shotgun (WGS) entry which is preliminary data.</text>
</comment>
<dbReference type="EMBL" id="CALTRL010001943">
    <property type="protein sequence ID" value="CAH7674206.1"/>
    <property type="molecule type" value="Genomic_DNA"/>
</dbReference>
<sequence length="172" mass="18914">MPKFFVQEANSTHPHRRLIAEKGDDDYDKHAEVIDKGLADGKVDDKVTKKKKKSKNSKSKSKNKSEEVVRAGVVPITTQVKGLVTTVIGKIGGSAKFLVAVGKVLSPSINVWVWSMVDEDEDKSWLSQRAEAQLYISLRAIFLLGLMEVMARTSNEDGCDVGAAEDNMYSVS</sequence>
<dbReference type="AlphaFoldDB" id="A0AAV0AYR9"/>
<organism evidence="2 3">
    <name type="scientific">Phakopsora pachyrhizi</name>
    <name type="common">Asian soybean rust disease fungus</name>
    <dbReference type="NCBI Taxonomy" id="170000"/>
    <lineage>
        <taxon>Eukaryota</taxon>
        <taxon>Fungi</taxon>
        <taxon>Dikarya</taxon>
        <taxon>Basidiomycota</taxon>
        <taxon>Pucciniomycotina</taxon>
        <taxon>Pucciniomycetes</taxon>
        <taxon>Pucciniales</taxon>
        <taxon>Phakopsoraceae</taxon>
        <taxon>Phakopsora</taxon>
    </lineage>
</organism>
<proteinExistence type="predicted"/>
<keyword evidence="3" id="KW-1185">Reference proteome</keyword>
<reference evidence="2" key="1">
    <citation type="submission" date="2022-06" db="EMBL/GenBank/DDBJ databases">
        <authorList>
            <consortium name="SYNGENTA / RWTH Aachen University"/>
        </authorList>
    </citation>
    <scope>NUCLEOTIDE SEQUENCE</scope>
</reference>
<protein>
    <submittedName>
        <fullName evidence="2">Uncharacterized protein</fullName>
    </submittedName>
</protein>
<feature type="region of interest" description="Disordered" evidence="1">
    <location>
        <begin position="45"/>
        <end position="68"/>
    </location>
</feature>
<accession>A0AAV0AYR9</accession>
<gene>
    <name evidence="2" type="ORF">PPACK8108_LOCUS9118</name>
</gene>
<feature type="region of interest" description="Disordered" evidence="1">
    <location>
        <begin position="1"/>
        <end position="24"/>
    </location>
</feature>
<dbReference type="Proteomes" id="UP001153365">
    <property type="component" value="Unassembled WGS sequence"/>
</dbReference>
<evidence type="ECO:0000313" key="2">
    <source>
        <dbReference type="EMBL" id="CAH7674206.1"/>
    </source>
</evidence>
<name>A0AAV0AYR9_PHAPC</name>
<evidence type="ECO:0000256" key="1">
    <source>
        <dbReference type="SAM" id="MobiDB-lite"/>
    </source>
</evidence>